<protein>
    <submittedName>
        <fullName evidence="3">IS110 family transposase</fullName>
    </submittedName>
</protein>
<evidence type="ECO:0000313" key="4">
    <source>
        <dbReference type="Proteomes" id="UP000272015"/>
    </source>
</evidence>
<sequence>MQMPAVWAGIDSGKRAHHCVVIDQAGEILLSQRIDNDETVLLEIIATVTEIADGHEVVWATDLNSGGAALLISLLVDHGQQLLYIPGRIIHHAAATYRGEGKTDAKDARIIADQARMRTDLQPVRDSDQISVDLKLLTARRLDIIHDRVRAINRLRANMLEYFPALERAFDYSKSKAALTLLSTYQTPGALRRMGVTRLAAWLKARGCRNSATVAQKAIDAAREQETTLRTEIVAATLVSRLAAVITAITAELVELDKTITARYNEHENAEILQSMPGFGPILAATFLANIGGDLRNFENADRLASVAGVAPAPRDSGRISGNHHRPRRFNRRLLRTCYLAALSSLKNSPASRAYYDRKRREGKNHKQALLALARRRINVLWAMLRDHTLYQEPAEIPMLKTA</sequence>
<dbReference type="PANTHER" id="PTHR33055">
    <property type="entry name" value="TRANSPOSASE FOR INSERTION SEQUENCE ELEMENT IS1111A"/>
    <property type="match status" value="1"/>
</dbReference>
<feature type="domain" description="Transposase IS110-like N-terminal" evidence="1">
    <location>
        <begin position="8"/>
        <end position="164"/>
    </location>
</feature>
<evidence type="ECO:0000259" key="2">
    <source>
        <dbReference type="Pfam" id="PF02371"/>
    </source>
</evidence>
<keyword evidence="4" id="KW-1185">Reference proteome</keyword>
<dbReference type="GO" id="GO:0006313">
    <property type="term" value="P:DNA transposition"/>
    <property type="evidence" value="ECO:0007669"/>
    <property type="project" value="InterPro"/>
</dbReference>
<dbReference type="GO" id="GO:0004803">
    <property type="term" value="F:transposase activity"/>
    <property type="evidence" value="ECO:0007669"/>
    <property type="project" value="InterPro"/>
</dbReference>
<proteinExistence type="predicted"/>
<dbReference type="Pfam" id="PF01548">
    <property type="entry name" value="DEDD_Tnp_IS110"/>
    <property type="match status" value="1"/>
</dbReference>
<accession>A0A3A5MV76</accession>
<dbReference type="GO" id="GO:0003677">
    <property type="term" value="F:DNA binding"/>
    <property type="evidence" value="ECO:0007669"/>
    <property type="project" value="InterPro"/>
</dbReference>
<dbReference type="AlphaFoldDB" id="A0A3A5MV76"/>
<dbReference type="PANTHER" id="PTHR33055:SF3">
    <property type="entry name" value="PUTATIVE TRANSPOSASE FOR IS117-RELATED"/>
    <property type="match status" value="1"/>
</dbReference>
<dbReference type="Proteomes" id="UP000272015">
    <property type="component" value="Unassembled WGS sequence"/>
</dbReference>
<name>A0A3A5MV76_9MICO</name>
<dbReference type="OrthoDB" id="3188901at2"/>
<gene>
    <name evidence="3" type="ORF">D6T64_05475</name>
</gene>
<reference evidence="3 4" key="1">
    <citation type="submission" date="2018-09" db="EMBL/GenBank/DDBJ databases">
        <title>Novel species of Cryobacterium.</title>
        <authorList>
            <person name="Liu Q."/>
            <person name="Xin Y.-H."/>
        </authorList>
    </citation>
    <scope>NUCLEOTIDE SEQUENCE [LARGE SCALE GENOMIC DNA]</scope>
    <source>
        <strain evidence="3 4">Hh39</strain>
    </source>
</reference>
<organism evidence="3 4">
    <name type="scientific">Cryobacterium melibiosiphilum</name>
    <dbReference type="NCBI Taxonomy" id="995039"/>
    <lineage>
        <taxon>Bacteria</taxon>
        <taxon>Bacillati</taxon>
        <taxon>Actinomycetota</taxon>
        <taxon>Actinomycetes</taxon>
        <taxon>Micrococcales</taxon>
        <taxon>Microbacteriaceae</taxon>
        <taxon>Cryobacterium</taxon>
    </lineage>
</organism>
<evidence type="ECO:0000259" key="1">
    <source>
        <dbReference type="Pfam" id="PF01548"/>
    </source>
</evidence>
<comment type="caution">
    <text evidence="3">The sequence shown here is derived from an EMBL/GenBank/DDBJ whole genome shotgun (WGS) entry which is preliminary data.</text>
</comment>
<dbReference type="Pfam" id="PF02371">
    <property type="entry name" value="Transposase_20"/>
    <property type="match status" value="1"/>
</dbReference>
<dbReference type="NCBIfam" id="NF033542">
    <property type="entry name" value="transpos_IS110"/>
    <property type="match status" value="1"/>
</dbReference>
<dbReference type="EMBL" id="QZVS01000067">
    <property type="protein sequence ID" value="RJT89916.1"/>
    <property type="molecule type" value="Genomic_DNA"/>
</dbReference>
<evidence type="ECO:0000313" key="3">
    <source>
        <dbReference type="EMBL" id="RJT89916.1"/>
    </source>
</evidence>
<dbReference type="InterPro" id="IPR003346">
    <property type="entry name" value="Transposase_20"/>
</dbReference>
<feature type="domain" description="Transposase IS116/IS110/IS902 C-terminal" evidence="2">
    <location>
        <begin position="270"/>
        <end position="356"/>
    </location>
</feature>
<dbReference type="InterPro" id="IPR047650">
    <property type="entry name" value="Transpos_IS110"/>
</dbReference>
<dbReference type="InterPro" id="IPR002525">
    <property type="entry name" value="Transp_IS110-like_N"/>
</dbReference>